<feature type="transmembrane region" description="Helical" evidence="8">
    <location>
        <begin position="207"/>
        <end position="225"/>
    </location>
</feature>
<dbReference type="GO" id="GO:0044038">
    <property type="term" value="P:cell wall macromolecule biosynthetic process"/>
    <property type="evidence" value="ECO:0007669"/>
    <property type="project" value="TreeGrafter"/>
</dbReference>
<dbReference type="GO" id="GO:0016780">
    <property type="term" value="F:phosphotransferase activity, for other substituted phosphate groups"/>
    <property type="evidence" value="ECO:0007669"/>
    <property type="project" value="InterPro"/>
</dbReference>
<evidence type="ECO:0000313" key="9">
    <source>
        <dbReference type="EMBL" id="KKR39513.1"/>
    </source>
</evidence>
<feature type="transmembrane region" description="Helical" evidence="8">
    <location>
        <begin position="78"/>
        <end position="95"/>
    </location>
</feature>
<comment type="caution">
    <text evidence="9">The sequence shown here is derived from an EMBL/GenBank/DDBJ whole genome shotgun (WGS) entry which is preliminary data.</text>
</comment>
<dbReference type="Proteomes" id="UP000034687">
    <property type="component" value="Unassembled WGS sequence"/>
</dbReference>
<evidence type="ECO:0000256" key="2">
    <source>
        <dbReference type="ARBA" id="ARBA00022475"/>
    </source>
</evidence>
<sequence length="361" mass="38990">MVDTLKLVLTPAILSFIVAYFATPLVIKLAEKIGIIDDPRKKTHPKVIHTYPTPRGGGLAIFIAVLVSSIFFLPLDKHLVGIILGAALVVLIGILDDKYNLNPYLRLFGGVVVAGVPIIAGIGISFITLPFFGTIDLSQPQISINFLGHARSIWVLSDLFALFWIVFMMNMLNMGAKGVDGQLPGVAAIAAITIAALSLRFSADITQWPVIILAAITAGANLGFLPWNMFPQKIMPGYSGSTLAGYLLAILAILSTSKVGALMVVLGVPMVDTGYTIVRRILSGKSPVWGDTGHLHHRLLALGWSKGNVAAFYWLITAFLGILAVYLNRPLKFYTMVSVALILGGAILWLTYRPKSTIRKK</sequence>
<dbReference type="EMBL" id="LBXW01000007">
    <property type="protein sequence ID" value="KKR39513.1"/>
    <property type="molecule type" value="Genomic_DNA"/>
</dbReference>
<keyword evidence="4 8" id="KW-0812">Transmembrane</keyword>
<name>A0A0G0QH77_9BACT</name>
<feature type="transmembrane region" description="Helical" evidence="8">
    <location>
        <begin position="307"/>
        <end position="327"/>
    </location>
</feature>
<evidence type="ECO:0000256" key="4">
    <source>
        <dbReference type="ARBA" id="ARBA00022692"/>
    </source>
</evidence>
<feature type="transmembrane region" description="Helical" evidence="8">
    <location>
        <begin position="152"/>
        <end position="171"/>
    </location>
</feature>
<organism evidence="9 10">
    <name type="scientific">Candidatus Woesebacteria bacterium GW2011_GWB1_40_101</name>
    <dbReference type="NCBI Taxonomy" id="1618575"/>
    <lineage>
        <taxon>Bacteria</taxon>
        <taxon>Candidatus Woeseibacteriota</taxon>
    </lineage>
</organism>
<comment type="subcellular location">
    <subcellularLocation>
        <location evidence="1">Cell membrane</location>
        <topology evidence="1">Multi-pass membrane protein</topology>
    </subcellularLocation>
</comment>
<feature type="transmembrane region" description="Helical" evidence="8">
    <location>
        <begin position="107"/>
        <end position="132"/>
    </location>
</feature>
<evidence type="ECO:0000256" key="8">
    <source>
        <dbReference type="SAM" id="Phobius"/>
    </source>
</evidence>
<accession>A0A0G0QH77</accession>
<dbReference type="GO" id="GO:0046872">
    <property type="term" value="F:metal ion binding"/>
    <property type="evidence" value="ECO:0007669"/>
    <property type="project" value="UniProtKB-KW"/>
</dbReference>
<keyword evidence="6 8" id="KW-0472">Membrane</keyword>
<keyword evidence="5 8" id="KW-1133">Transmembrane helix</keyword>
<dbReference type="CDD" id="cd06853">
    <property type="entry name" value="GT_WecA_like"/>
    <property type="match status" value="1"/>
</dbReference>
<protein>
    <submittedName>
        <fullName evidence="9">Glycosyltransferase, group 4 family</fullName>
    </submittedName>
</protein>
<gene>
    <name evidence="9" type="ORF">UT72_C0007G0006</name>
</gene>
<dbReference type="Pfam" id="PF00953">
    <property type="entry name" value="Glycos_transf_4"/>
    <property type="match status" value="1"/>
</dbReference>
<evidence type="ECO:0000256" key="5">
    <source>
        <dbReference type="ARBA" id="ARBA00022989"/>
    </source>
</evidence>
<feature type="transmembrane region" description="Helical" evidence="8">
    <location>
        <begin position="183"/>
        <end position="201"/>
    </location>
</feature>
<proteinExistence type="predicted"/>
<dbReference type="GO" id="GO:0009103">
    <property type="term" value="P:lipopolysaccharide biosynthetic process"/>
    <property type="evidence" value="ECO:0007669"/>
    <property type="project" value="TreeGrafter"/>
</dbReference>
<feature type="transmembrane region" description="Helical" evidence="8">
    <location>
        <begin position="12"/>
        <end position="30"/>
    </location>
</feature>
<keyword evidence="3 9" id="KW-0808">Transferase</keyword>
<dbReference type="InterPro" id="IPR000715">
    <property type="entry name" value="Glycosyl_transferase_4"/>
</dbReference>
<feature type="transmembrane region" description="Helical" evidence="8">
    <location>
        <begin position="51"/>
        <end position="72"/>
    </location>
</feature>
<feature type="transmembrane region" description="Helical" evidence="8">
    <location>
        <begin position="333"/>
        <end position="352"/>
    </location>
</feature>
<reference evidence="9 10" key="1">
    <citation type="journal article" date="2015" name="Nature">
        <title>rRNA introns, odd ribosomes, and small enigmatic genomes across a large radiation of phyla.</title>
        <authorList>
            <person name="Brown C.T."/>
            <person name="Hug L.A."/>
            <person name="Thomas B.C."/>
            <person name="Sharon I."/>
            <person name="Castelle C.J."/>
            <person name="Singh A."/>
            <person name="Wilkins M.J."/>
            <person name="Williams K.H."/>
            <person name="Banfield J.F."/>
        </authorList>
    </citation>
    <scope>NUCLEOTIDE SEQUENCE [LARGE SCALE GENOMIC DNA]</scope>
</reference>
<dbReference type="PANTHER" id="PTHR22926">
    <property type="entry name" value="PHOSPHO-N-ACETYLMURAMOYL-PENTAPEPTIDE-TRANSFERASE"/>
    <property type="match status" value="1"/>
</dbReference>
<evidence type="ECO:0000313" key="10">
    <source>
        <dbReference type="Proteomes" id="UP000034687"/>
    </source>
</evidence>
<dbReference type="AlphaFoldDB" id="A0A0G0QH77"/>
<comment type="cofactor">
    <cofactor evidence="7">
        <name>Mg(2+)</name>
        <dbReference type="ChEBI" id="CHEBI:18420"/>
    </cofactor>
</comment>
<evidence type="ECO:0000256" key="3">
    <source>
        <dbReference type="ARBA" id="ARBA00022679"/>
    </source>
</evidence>
<evidence type="ECO:0000256" key="7">
    <source>
        <dbReference type="PIRSR" id="PIRSR600715-1"/>
    </source>
</evidence>
<evidence type="ECO:0000256" key="6">
    <source>
        <dbReference type="ARBA" id="ARBA00023136"/>
    </source>
</evidence>
<dbReference type="GO" id="GO:0071555">
    <property type="term" value="P:cell wall organization"/>
    <property type="evidence" value="ECO:0007669"/>
    <property type="project" value="TreeGrafter"/>
</dbReference>
<keyword evidence="7" id="KW-0460">Magnesium</keyword>
<evidence type="ECO:0000256" key="1">
    <source>
        <dbReference type="ARBA" id="ARBA00004651"/>
    </source>
</evidence>
<feature type="binding site" evidence="7">
    <location>
        <position position="173"/>
    </location>
    <ligand>
        <name>Mg(2+)</name>
        <dbReference type="ChEBI" id="CHEBI:18420"/>
    </ligand>
</feature>
<keyword evidence="7" id="KW-0479">Metal-binding</keyword>
<dbReference type="GO" id="GO:0005886">
    <property type="term" value="C:plasma membrane"/>
    <property type="evidence" value="ECO:0007669"/>
    <property type="project" value="UniProtKB-SubCell"/>
</dbReference>
<dbReference type="PANTHER" id="PTHR22926:SF3">
    <property type="entry name" value="UNDECAPRENYL-PHOSPHATE ALPHA-N-ACETYLGLUCOSAMINYL 1-PHOSPHATE TRANSFERASE"/>
    <property type="match status" value="1"/>
</dbReference>
<keyword evidence="2" id="KW-1003">Cell membrane</keyword>